<name>A0A364RGI2_9BACT</name>
<keyword evidence="1" id="KW-0677">Repeat</keyword>
<evidence type="ECO:0000313" key="5">
    <source>
        <dbReference type="EMBL" id="RAU83419.1"/>
    </source>
</evidence>
<dbReference type="InterPro" id="IPR050498">
    <property type="entry name" value="Ycf3"/>
</dbReference>
<keyword evidence="4" id="KW-0732">Signal</keyword>
<dbReference type="PROSITE" id="PS51257">
    <property type="entry name" value="PROKAR_LIPOPROTEIN"/>
    <property type="match status" value="1"/>
</dbReference>
<keyword evidence="6" id="KW-1185">Reference proteome</keyword>
<proteinExistence type="predicted"/>
<accession>A0A364RGI2</accession>
<evidence type="ECO:0000256" key="2">
    <source>
        <dbReference type="ARBA" id="ARBA00022803"/>
    </source>
</evidence>
<comment type="caution">
    <text evidence="5">The sequence shown here is derived from an EMBL/GenBank/DDBJ whole genome shotgun (WGS) entry which is preliminary data.</text>
</comment>
<reference evidence="5 6" key="2">
    <citation type="submission" date="2018-07" db="EMBL/GenBank/DDBJ databases">
        <title>Pontibacter sp. 2b14 genomic sequence and assembly.</title>
        <authorList>
            <person name="Du Z.-J."/>
        </authorList>
    </citation>
    <scope>NUCLEOTIDE SEQUENCE [LARGE SCALE GENOMIC DNA]</scope>
    <source>
        <strain evidence="5 6">2b14</strain>
    </source>
</reference>
<sequence length="362" mass="41121">MRHLVPFLALLLSGMLAACTSEERKQEQMVNLEQVKDDPESQLRNLNAAIQMAKNDGSLYARRALVLLKDDKFEQALADTDEALRLTKDEPANLFLKAQVLRKMNRQQEALKLALRAERNSYQSSALYVLLGELYFQQKKYKQAAAYISKAQQLTPADEYVLYYKAKIQEATADTARAIQHYKAALNYAPQFMEPKRELAGILVAQKAYEPAKVYLRAAQKQAPKDAQVLYYKGLLYEAEQKADSAHIFYRSAIAANDTLQGPHYKTGLYLYAQGDFEGAVLHLNKAQKSFGRTKKYLVTLANSYEKAGRNIEALDAYQKLLQAEPTYTYAYQAIARLKYKLNSVQPESRPVQPQPVELIEN</sequence>
<evidence type="ECO:0000256" key="3">
    <source>
        <dbReference type="PROSITE-ProRule" id="PRU00339"/>
    </source>
</evidence>
<dbReference type="EMBL" id="QMDV01000002">
    <property type="protein sequence ID" value="RAU83419.1"/>
    <property type="molecule type" value="Genomic_DNA"/>
</dbReference>
<dbReference type="SUPFAM" id="SSF48452">
    <property type="entry name" value="TPR-like"/>
    <property type="match status" value="1"/>
</dbReference>
<dbReference type="PANTHER" id="PTHR44858">
    <property type="entry name" value="TETRATRICOPEPTIDE REPEAT PROTEIN 6"/>
    <property type="match status" value="1"/>
</dbReference>
<organism evidence="5 6">
    <name type="scientific">Pontibacter arcticus</name>
    <dbReference type="NCBI Taxonomy" id="2080288"/>
    <lineage>
        <taxon>Bacteria</taxon>
        <taxon>Pseudomonadati</taxon>
        <taxon>Bacteroidota</taxon>
        <taxon>Cytophagia</taxon>
        <taxon>Cytophagales</taxon>
        <taxon>Hymenobacteraceae</taxon>
        <taxon>Pontibacter</taxon>
    </lineage>
</organism>
<dbReference type="InterPro" id="IPR011990">
    <property type="entry name" value="TPR-like_helical_dom_sf"/>
</dbReference>
<dbReference type="Gene3D" id="1.25.40.10">
    <property type="entry name" value="Tetratricopeptide repeat domain"/>
    <property type="match status" value="3"/>
</dbReference>
<dbReference type="Proteomes" id="UP000251692">
    <property type="component" value="Unassembled WGS sequence"/>
</dbReference>
<feature type="chain" id="PRO_5016843204" evidence="4">
    <location>
        <begin position="19"/>
        <end position="362"/>
    </location>
</feature>
<dbReference type="AlphaFoldDB" id="A0A364RGI2"/>
<dbReference type="PROSITE" id="PS50005">
    <property type="entry name" value="TPR"/>
    <property type="match status" value="2"/>
</dbReference>
<dbReference type="SMART" id="SM00028">
    <property type="entry name" value="TPR"/>
    <property type="match status" value="7"/>
</dbReference>
<feature type="repeat" description="TPR" evidence="3">
    <location>
        <begin position="125"/>
        <end position="158"/>
    </location>
</feature>
<dbReference type="PANTHER" id="PTHR44858:SF1">
    <property type="entry name" value="UDP-N-ACETYLGLUCOSAMINE--PEPTIDE N-ACETYLGLUCOSAMINYLTRANSFERASE SPINDLY-RELATED"/>
    <property type="match status" value="1"/>
</dbReference>
<keyword evidence="2 3" id="KW-0802">TPR repeat</keyword>
<dbReference type="RefSeq" id="WP_112305568.1">
    <property type="nucleotide sequence ID" value="NZ_QMDV01000002.1"/>
</dbReference>
<dbReference type="Pfam" id="PF13432">
    <property type="entry name" value="TPR_16"/>
    <property type="match status" value="2"/>
</dbReference>
<feature type="repeat" description="TPR" evidence="3">
    <location>
        <begin position="295"/>
        <end position="328"/>
    </location>
</feature>
<gene>
    <name evidence="5" type="ORF">DP923_09475</name>
</gene>
<reference evidence="5 6" key="1">
    <citation type="submission" date="2018-06" db="EMBL/GenBank/DDBJ databases">
        <authorList>
            <person name="Liu Z.-W."/>
        </authorList>
    </citation>
    <scope>NUCLEOTIDE SEQUENCE [LARGE SCALE GENOMIC DNA]</scope>
    <source>
        <strain evidence="5 6">2b14</strain>
    </source>
</reference>
<evidence type="ECO:0000313" key="6">
    <source>
        <dbReference type="Proteomes" id="UP000251692"/>
    </source>
</evidence>
<dbReference type="InterPro" id="IPR019734">
    <property type="entry name" value="TPR_rpt"/>
</dbReference>
<protein>
    <submittedName>
        <fullName evidence="5">Uncharacterized protein</fullName>
    </submittedName>
</protein>
<dbReference type="OrthoDB" id="916447at2"/>
<evidence type="ECO:0000256" key="1">
    <source>
        <dbReference type="ARBA" id="ARBA00022737"/>
    </source>
</evidence>
<feature type="signal peptide" evidence="4">
    <location>
        <begin position="1"/>
        <end position="18"/>
    </location>
</feature>
<evidence type="ECO:0000256" key="4">
    <source>
        <dbReference type="SAM" id="SignalP"/>
    </source>
</evidence>
<dbReference type="Pfam" id="PF14559">
    <property type="entry name" value="TPR_19"/>
    <property type="match status" value="1"/>
</dbReference>